<reference evidence="15 16" key="1">
    <citation type="journal article" date="2009" name="PLoS Genet.">
        <title>The complete genome and proteome of Laribacter hongkongensis reveal potential mechanisms for adaptations to different temperatures and habitats.</title>
        <authorList>
            <person name="Woo P.C."/>
            <person name="Lau S.K."/>
            <person name="Tse H."/>
            <person name="Teng J.L."/>
            <person name="Curreem S.O."/>
            <person name="Tsang A.K."/>
            <person name="Fan R.Y."/>
            <person name="Wong G.K."/>
            <person name="Huang Y."/>
            <person name="Loman N.J."/>
            <person name="Snyder L.A."/>
            <person name="Cai J.J."/>
            <person name="Huang J.D."/>
            <person name="Mak W."/>
            <person name="Pallen M.J."/>
            <person name="Lok S."/>
            <person name="Yuen K.Y."/>
        </authorList>
    </citation>
    <scope>NUCLEOTIDE SEQUENCE [LARGE SCALE GENOMIC DNA]</scope>
    <source>
        <strain evidence="15 16">HLHK9</strain>
    </source>
</reference>
<dbReference type="InterPro" id="IPR013786">
    <property type="entry name" value="AcylCoA_DH/ox_N"/>
</dbReference>
<dbReference type="EMBL" id="CP001154">
    <property type="protein sequence ID" value="ACO75872.1"/>
    <property type="molecule type" value="Genomic_DNA"/>
</dbReference>
<dbReference type="Pfam" id="PF02771">
    <property type="entry name" value="Acyl-CoA_dh_N"/>
    <property type="match status" value="1"/>
</dbReference>
<comment type="cofactor">
    <cofactor evidence="1 11">
        <name>FAD</name>
        <dbReference type="ChEBI" id="CHEBI:57692"/>
    </cofactor>
</comment>
<keyword evidence="5" id="KW-0809">Transit peptide</keyword>
<evidence type="ECO:0000259" key="12">
    <source>
        <dbReference type="Pfam" id="PF00441"/>
    </source>
</evidence>
<dbReference type="InterPro" id="IPR009100">
    <property type="entry name" value="AcylCoA_DH/oxidase_NM_dom_sf"/>
</dbReference>
<evidence type="ECO:0000256" key="9">
    <source>
        <dbReference type="ARBA" id="ARBA00039033"/>
    </source>
</evidence>
<dbReference type="GO" id="GO:0000062">
    <property type="term" value="F:fatty-acyl-CoA binding"/>
    <property type="evidence" value="ECO:0007669"/>
    <property type="project" value="TreeGrafter"/>
</dbReference>
<proteinExistence type="inferred from homology"/>
<comment type="pathway">
    <text evidence="7">Amino-acid metabolism; lysine degradation.</text>
</comment>
<dbReference type="SUPFAM" id="SSF56645">
    <property type="entry name" value="Acyl-CoA dehydrogenase NM domain-like"/>
    <property type="match status" value="1"/>
</dbReference>
<dbReference type="CDD" id="cd01151">
    <property type="entry name" value="GCD"/>
    <property type="match status" value="1"/>
</dbReference>
<evidence type="ECO:0000256" key="10">
    <source>
        <dbReference type="ARBA" id="ARBA00049493"/>
    </source>
</evidence>
<evidence type="ECO:0000256" key="4">
    <source>
        <dbReference type="ARBA" id="ARBA00022827"/>
    </source>
</evidence>
<keyword evidence="4 11" id="KW-0274">FAD</keyword>
<dbReference type="FunFam" id="1.10.540.10:FF:000003">
    <property type="entry name" value="glutaryl-CoA dehydrogenase, mitochondrial"/>
    <property type="match status" value="1"/>
</dbReference>
<sequence>MTHAGAGSSRFVWEDPLQLEQQLTDEERLIRDSARSFCQARLAPRAREAFRHEQFDRDIMREMGEQGLLGCTLNDWGCAGVSHVAYGLVAREVERVDSGYRSAMSVQSSLVMYPIATYGSPEQQARWLPGLARGELVGCFGLTEPDAGSDPGSMHSRARKVDGGYLLSGSKMWITNSPIADVLLVWARDDAGDIRGFVLERGMAGLSTPKIEGKFSLRASVTGEIVMDGVMVPDSHCLPGVRGLKGPFSCLNKARYGIALGALGAAESCWHTARQYVLDRLQFGRPLAANQLVQWKLAEMQTEIALGLQAALQVGRLMDAGTAAPEMVSLIKRNNCGKALGIARMARDMLGGNGISDEFGVIRHVLNLEAVNTYEGTHDIHALILGRAQTGIQAFV</sequence>
<accession>C1D4T1</accession>
<keyword evidence="3 11" id="KW-0285">Flavoprotein</keyword>
<dbReference type="PANTHER" id="PTHR42807">
    <property type="entry name" value="GLUTARYL-COA DEHYDROGENASE, MITOCHONDRIAL"/>
    <property type="match status" value="1"/>
</dbReference>
<feature type="domain" description="Acyl-CoA dehydrogenase/oxidase N-terminal" evidence="14">
    <location>
        <begin position="24"/>
        <end position="135"/>
    </location>
</feature>
<dbReference type="STRING" id="557598.LHK_02894"/>
<dbReference type="AlphaFoldDB" id="C1D4T1"/>
<evidence type="ECO:0000313" key="16">
    <source>
        <dbReference type="Proteomes" id="UP000002010"/>
    </source>
</evidence>
<dbReference type="GO" id="GO:0004361">
    <property type="term" value="F:glutaryl-CoA dehydrogenase activity"/>
    <property type="evidence" value="ECO:0007669"/>
    <property type="project" value="UniProtKB-EC"/>
</dbReference>
<dbReference type="GO" id="GO:0046949">
    <property type="term" value="P:fatty-acyl-CoA biosynthetic process"/>
    <property type="evidence" value="ECO:0007669"/>
    <property type="project" value="TreeGrafter"/>
</dbReference>
<protein>
    <recommendedName>
        <fullName evidence="9">glutaryl-CoA dehydrogenase (ETF)</fullName>
        <ecNumber evidence="9">1.3.8.6</ecNumber>
    </recommendedName>
</protein>
<evidence type="ECO:0000259" key="13">
    <source>
        <dbReference type="Pfam" id="PF02770"/>
    </source>
</evidence>
<dbReference type="InterPro" id="IPR052033">
    <property type="entry name" value="Glutaryl-CoA_DH_mitochondrial"/>
</dbReference>
<organism evidence="15 16">
    <name type="scientific">Laribacter hongkongensis (strain HLHK9)</name>
    <dbReference type="NCBI Taxonomy" id="557598"/>
    <lineage>
        <taxon>Bacteria</taxon>
        <taxon>Pseudomonadati</taxon>
        <taxon>Pseudomonadota</taxon>
        <taxon>Betaproteobacteria</taxon>
        <taxon>Neisseriales</taxon>
        <taxon>Aquaspirillaceae</taxon>
        <taxon>Laribacter</taxon>
    </lineage>
</organism>
<evidence type="ECO:0000259" key="14">
    <source>
        <dbReference type="Pfam" id="PF02771"/>
    </source>
</evidence>
<dbReference type="InterPro" id="IPR009075">
    <property type="entry name" value="AcylCo_DH/oxidase_C"/>
</dbReference>
<dbReference type="GO" id="GO:0050660">
    <property type="term" value="F:flavin adenine dinucleotide binding"/>
    <property type="evidence" value="ECO:0007669"/>
    <property type="project" value="InterPro"/>
</dbReference>
<evidence type="ECO:0000256" key="11">
    <source>
        <dbReference type="RuleBase" id="RU362125"/>
    </source>
</evidence>
<dbReference type="InterPro" id="IPR036250">
    <property type="entry name" value="AcylCo_DH-like_C"/>
</dbReference>
<dbReference type="FunFam" id="1.20.140.10:FF:000006">
    <property type="entry name" value="Glutaryl-CoA dehydrogenase, mitochondrial"/>
    <property type="match status" value="1"/>
</dbReference>
<dbReference type="GO" id="GO:0033539">
    <property type="term" value="P:fatty acid beta-oxidation using acyl-CoA dehydrogenase"/>
    <property type="evidence" value="ECO:0007669"/>
    <property type="project" value="TreeGrafter"/>
</dbReference>
<dbReference type="Pfam" id="PF00441">
    <property type="entry name" value="Acyl-CoA_dh_1"/>
    <property type="match status" value="1"/>
</dbReference>
<dbReference type="eggNOG" id="COG1960">
    <property type="taxonomic scope" value="Bacteria"/>
</dbReference>
<dbReference type="InterPro" id="IPR037069">
    <property type="entry name" value="AcylCoA_DH/ox_N_sf"/>
</dbReference>
<keyword evidence="6 11" id="KW-0560">Oxidoreductase</keyword>
<dbReference type="Proteomes" id="UP000002010">
    <property type="component" value="Chromosome"/>
</dbReference>
<dbReference type="RefSeq" id="WP_012698335.1">
    <property type="nucleotide sequence ID" value="NC_012559.1"/>
</dbReference>
<evidence type="ECO:0000256" key="3">
    <source>
        <dbReference type="ARBA" id="ARBA00022630"/>
    </source>
</evidence>
<evidence type="ECO:0000256" key="6">
    <source>
        <dbReference type="ARBA" id="ARBA00023002"/>
    </source>
</evidence>
<dbReference type="Pfam" id="PF02770">
    <property type="entry name" value="Acyl-CoA_dh_M"/>
    <property type="match status" value="1"/>
</dbReference>
<evidence type="ECO:0000256" key="2">
    <source>
        <dbReference type="ARBA" id="ARBA00009347"/>
    </source>
</evidence>
<dbReference type="InterPro" id="IPR006091">
    <property type="entry name" value="Acyl-CoA_Oxase/DH_mid-dom"/>
</dbReference>
<dbReference type="HOGENOM" id="CLU_018204_8_0_4"/>
<feature type="domain" description="Acyl-CoA dehydrogenase/oxidase C-terminal" evidence="12">
    <location>
        <begin position="243"/>
        <end position="388"/>
    </location>
</feature>
<dbReference type="InterPro" id="IPR006089">
    <property type="entry name" value="Acyl-CoA_DH_CS"/>
</dbReference>
<comment type="pathway">
    <text evidence="8">Amino-acid metabolism; tryptophan metabolism.</text>
</comment>
<dbReference type="PANTHER" id="PTHR42807:SF1">
    <property type="entry name" value="GLUTARYL-COA DEHYDROGENASE, MITOCHONDRIAL"/>
    <property type="match status" value="1"/>
</dbReference>
<gene>
    <name evidence="15" type="ordered locus">LHK_02894</name>
</gene>
<evidence type="ECO:0000256" key="8">
    <source>
        <dbReference type="ARBA" id="ARBA00037927"/>
    </source>
</evidence>
<dbReference type="SUPFAM" id="SSF47203">
    <property type="entry name" value="Acyl-CoA dehydrogenase C-terminal domain-like"/>
    <property type="match status" value="1"/>
</dbReference>
<evidence type="ECO:0000256" key="7">
    <source>
        <dbReference type="ARBA" id="ARBA00037899"/>
    </source>
</evidence>
<dbReference type="KEGG" id="lhk:LHK_02894"/>
<comment type="similarity">
    <text evidence="2 11">Belongs to the acyl-CoA dehydrogenase family.</text>
</comment>
<dbReference type="PROSITE" id="PS00073">
    <property type="entry name" value="ACYL_COA_DH_2"/>
    <property type="match status" value="1"/>
</dbReference>
<name>C1D4T1_LARHH</name>
<dbReference type="Gene3D" id="2.40.110.10">
    <property type="entry name" value="Butyryl-CoA Dehydrogenase, subunit A, domain 2"/>
    <property type="match status" value="1"/>
</dbReference>
<evidence type="ECO:0000256" key="5">
    <source>
        <dbReference type="ARBA" id="ARBA00022946"/>
    </source>
</evidence>
<dbReference type="PROSITE" id="PS00072">
    <property type="entry name" value="ACYL_COA_DH_1"/>
    <property type="match status" value="1"/>
</dbReference>
<comment type="catalytic activity">
    <reaction evidence="10">
        <text>glutaryl-CoA + oxidized [electron-transfer flavoprotein] + 2 H(+) = (2E)-butenoyl-CoA + reduced [electron-transfer flavoprotein] + CO2</text>
        <dbReference type="Rhea" id="RHEA:13389"/>
        <dbReference type="Rhea" id="RHEA-COMP:10685"/>
        <dbReference type="Rhea" id="RHEA-COMP:10686"/>
        <dbReference type="ChEBI" id="CHEBI:15378"/>
        <dbReference type="ChEBI" id="CHEBI:16526"/>
        <dbReference type="ChEBI" id="CHEBI:57332"/>
        <dbReference type="ChEBI" id="CHEBI:57378"/>
        <dbReference type="ChEBI" id="CHEBI:57692"/>
        <dbReference type="ChEBI" id="CHEBI:58307"/>
        <dbReference type="EC" id="1.3.8.6"/>
    </reaction>
</comment>
<evidence type="ECO:0000313" key="15">
    <source>
        <dbReference type="EMBL" id="ACO75872.1"/>
    </source>
</evidence>
<dbReference type="EC" id="1.3.8.6" evidence="9"/>
<keyword evidence="16" id="KW-1185">Reference proteome</keyword>
<dbReference type="InterPro" id="IPR046373">
    <property type="entry name" value="Acyl-CoA_Oxase/DH_mid-dom_sf"/>
</dbReference>
<dbReference type="Gene3D" id="1.20.140.10">
    <property type="entry name" value="Butyryl-CoA Dehydrogenase, subunit A, domain 3"/>
    <property type="match status" value="1"/>
</dbReference>
<dbReference type="Gene3D" id="1.10.540.10">
    <property type="entry name" value="Acyl-CoA dehydrogenase/oxidase, N-terminal domain"/>
    <property type="match status" value="1"/>
</dbReference>
<evidence type="ECO:0000256" key="1">
    <source>
        <dbReference type="ARBA" id="ARBA00001974"/>
    </source>
</evidence>
<feature type="domain" description="Acyl-CoA oxidase/dehydrogenase middle" evidence="13">
    <location>
        <begin position="139"/>
        <end position="230"/>
    </location>
</feature>